<dbReference type="PANTHER" id="PTHR43185:SF1">
    <property type="entry name" value="FE(2+) TRANSPORTER FEOB"/>
    <property type="match status" value="1"/>
</dbReference>
<dbReference type="AlphaFoldDB" id="X1BYI7"/>
<reference evidence="2" key="1">
    <citation type="journal article" date="2014" name="Front. Microbiol.">
        <title>High frequency of phylogenetically diverse reductive dehalogenase-homologous genes in deep subseafloor sedimentary metagenomes.</title>
        <authorList>
            <person name="Kawai M."/>
            <person name="Futagami T."/>
            <person name="Toyoda A."/>
            <person name="Takaki Y."/>
            <person name="Nishi S."/>
            <person name="Hori S."/>
            <person name="Arai W."/>
            <person name="Tsubouchi T."/>
            <person name="Morono Y."/>
            <person name="Uchiyama I."/>
            <person name="Ito T."/>
            <person name="Fujiyama A."/>
            <person name="Inagaki F."/>
            <person name="Takami H."/>
        </authorList>
    </citation>
    <scope>NUCLEOTIDE SEQUENCE</scope>
    <source>
        <strain evidence="2">Expedition CK06-06</strain>
    </source>
</reference>
<dbReference type="Pfam" id="PF02421">
    <property type="entry name" value="FeoB_N"/>
    <property type="match status" value="1"/>
</dbReference>
<organism evidence="2">
    <name type="scientific">marine sediment metagenome</name>
    <dbReference type="NCBI Taxonomy" id="412755"/>
    <lineage>
        <taxon>unclassified sequences</taxon>
        <taxon>metagenomes</taxon>
        <taxon>ecological metagenomes</taxon>
    </lineage>
</organism>
<dbReference type="GO" id="GO:0005886">
    <property type="term" value="C:plasma membrane"/>
    <property type="evidence" value="ECO:0007669"/>
    <property type="project" value="TreeGrafter"/>
</dbReference>
<gene>
    <name evidence="2" type="ORF">S01H4_45659</name>
</gene>
<name>X1BYI7_9ZZZZ</name>
<dbReference type="InterPro" id="IPR050860">
    <property type="entry name" value="FeoB_GTPase"/>
</dbReference>
<evidence type="ECO:0000259" key="1">
    <source>
        <dbReference type="PROSITE" id="PS51711"/>
    </source>
</evidence>
<comment type="caution">
    <text evidence="2">The sequence shown here is derived from an EMBL/GenBank/DDBJ whole genome shotgun (WGS) entry which is preliminary data.</text>
</comment>
<dbReference type="GO" id="GO:0005525">
    <property type="term" value="F:GTP binding"/>
    <property type="evidence" value="ECO:0007669"/>
    <property type="project" value="InterPro"/>
</dbReference>
<dbReference type="Gene3D" id="3.40.50.300">
    <property type="entry name" value="P-loop containing nucleotide triphosphate hydrolases"/>
    <property type="match status" value="1"/>
</dbReference>
<dbReference type="SUPFAM" id="SSF52540">
    <property type="entry name" value="P-loop containing nucleoside triphosphate hydrolases"/>
    <property type="match status" value="1"/>
</dbReference>
<feature type="domain" description="FeoB-type G" evidence="1">
    <location>
        <begin position="1"/>
        <end position="100"/>
    </location>
</feature>
<dbReference type="NCBIfam" id="TIGR00231">
    <property type="entry name" value="small_GTP"/>
    <property type="match status" value="1"/>
</dbReference>
<protein>
    <recommendedName>
        <fullName evidence="1">FeoB-type G domain-containing protein</fullName>
    </recommendedName>
</protein>
<dbReference type="InterPro" id="IPR027417">
    <property type="entry name" value="P-loop_NTPase"/>
</dbReference>
<dbReference type="PANTHER" id="PTHR43185">
    <property type="entry name" value="FERROUS IRON TRANSPORT PROTEIN B"/>
    <property type="match status" value="1"/>
</dbReference>
<dbReference type="EMBL" id="BART01025437">
    <property type="protein sequence ID" value="GAH00891.1"/>
    <property type="molecule type" value="Genomic_DNA"/>
</dbReference>
<dbReference type="PROSITE" id="PS51711">
    <property type="entry name" value="G_FEOB"/>
    <property type="match status" value="1"/>
</dbReference>
<accession>X1BYI7</accession>
<proteinExistence type="predicted"/>
<dbReference type="GO" id="GO:0015093">
    <property type="term" value="F:ferrous iron transmembrane transporter activity"/>
    <property type="evidence" value="ECO:0007669"/>
    <property type="project" value="TreeGrafter"/>
</dbReference>
<dbReference type="InterPro" id="IPR005225">
    <property type="entry name" value="Small_GTP-bd"/>
</dbReference>
<dbReference type="InterPro" id="IPR030389">
    <property type="entry name" value="G_FEOB_dom"/>
</dbReference>
<evidence type="ECO:0000313" key="2">
    <source>
        <dbReference type="EMBL" id="GAH00891.1"/>
    </source>
</evidence>
<sequence length="100" mass="10943">MGNPNVGKSVVFSRLTGVHVIASNYPGTTVSYMSGFMKMGEKEVEVIDVPGTYTLEPTSEAEEIALKMLDTGDIVINVIDATNLERNLNLTLQLLEKEPR</sequence>